<organism evidence="1 2">
    <name type="scientific">Pelotomaculum isophthalicicum JI</name>
    <dbReference type="NCBI Taxonomy" id="947010"/>
    <lineage>
        <taxon>Bacteria</taxon>
        <taxon>Bacillati</taxon>
        <taxon>Bacillota</taxon>
        <taxon>Clostridia</taxon>
        <taxon>Eubacteriales</taxon>
        <taxon>Desulfotomaculaceae</taxon>
        <taxon>Pelotomaculum</taxon>
    </lineage>
</organism>
<accession>A0A9X4JUF6</accession>
<evidence type="ECO:0000313" key="1">
    <source>
        <dbReference type="EMBL" id="MDF9409115.1"/>
    </source>
</evidence>
<proteinExistence type="predicted"/>
<dbReference type="AlphaFoldDB" id="A0A9X4JUF6"/>
<evidence type="ECO:0000313" key="2">
    <source>
        <dbReference type="Proteomes" id="UP001154312"/>
    </source>
</evidence>
<dbReference type="RefSeq" id="WP_277444558.1">
    <property type="nucleotide sequence ID" value="NZ_JAKOAV010000024.1"/>
</dbReference>
<sequence length="69" mass="7822">MTQITEMELLQIGEQLRSEALAIAKYATCAQQSTDPKLQQIYSAAADRHRGHYETILRSVQNLAGQRQF</sequence>
<reference evidence="1" key="1">
    <citation type="submission" date="2022-02" db="EMBL/GenBank/DDBJ databases">
        <authorList>
            <person name="Leng L."/>
        </authorList>
    </citation>
    <scope>NUCLEOTIDE SEQUENCE</scope>
    <source>
        <strain evidence="1">JI</strain>
    </source>
</reference>
<comment type="caution">
    <text evidence="1">The sequence shown here is derived from an EMBL/GenBank/DDBJ whole genome shotgun (WGS) entry which is preliminary data.</text>
</comment>
<dbReference type="InterPro" id="IPR009078">
    <property type="entry name" value="Ferritin-like_SF"/>
</dbReference>
<dbReference type="EMBL" id="JAKOAV010000024">
    <property type="protein sequence ID" value="MDF9409115.1"/>
    <property type="molecule type" value="Genomic_DNA"/>
</dbReference>
<protein>
    <submittedName>
        <fullName evidence="1">Spore coat protein</fullName>
    </submittedName>
</protein>
<dbReference type="Proteomes" id="UP001154312">
    <property type="component" value="Unassembled WGS sequence"/>
</dbReference>
<gene>
    <name evidence="1" type="ORF">L7E55_12235</name>
</gene>
<keyword evidence="1" id="KW-0167">Capsid protein</keyword>
<keyword evidence="1" id="KW-0946">Virion</keyword>
<name>A0A9X4JUF6_9FIRM</name>
<keyword evidence="2" id="KW-1185">Reference proteome</keyword>
<dbReference type="SUPFAM" id="SSF47240">
    <property type="entry name" value="Ferritin-like"/>
    <property type="match status" value="1"/>
</dbReference>